<organism evidence="2">
    <name type="scientific">viral metagenome</name>
    <dbReference type="NCBI Taxonomy" id="1070528"/>
    <lineage>
        <taxon>unclassified sequences</taxon>
        <taxon>metagenomes</taxon>
        <taxon>organismal metagenomes</taxon>
    </lineage>
</organism>
<evidence type="ECO:0000256" key="1">
    <source>
        <dbReference type="SAM" id="MobiDB-lite"/>
    </source>
</evidence>
<feature type="compositionally biased region" description="Basic and acidic residues" evidence="1">
    <location>
        <begin position="388"/>
        <end position="397"/>
    </location>
</feature>
<proteinExistence type="predicted"/>
<feature type="compositionally biased region" description="Acidic residues" evidence="1">
    <location>
        <begin position="429"/>
        <end position="450"/>
    </location>
</feature>
<sequence length="450" mass="52766">MTPSFVFDASKPLSLVTNDSLISFKTLIETIPAKTSRDTFGFILHKQSKAGKHLGIPFVRRTMQKEFILDQAILSFPDEHVSNILLSYFPSGKCKFSYMASVIKNPFVNDEQRTIFVSAFCKAQRIYHALSRFARIVKIRISPQRNCEDMFMNPISRTDKNVISILQHGQLYLFTVSDLKRIIDTALSNSPWFFTEPIPIKNPYNNIPFQKADLYNIYFFMKSRIIHMSPLFQQYFMSNFHLGCFKDENTVLIQTAYIKQYVKNMDKRVAYDTILKIFRTILCGRHKIVIDVDFPKERLVSIMRPYLMMYYFASFSFDVMLKQMYKHRLKKSLTEFYRYNPLFGRKYIDLSGRTVSFNDTHKRFRYENTLSKFATSHLVVEDYADDAEPVRERRDPSESDSDSVARNVDHNPVMEIQIVDVEMSVERDSGDEDNDSISDLDEENEEIYDP</sequence>
<dbReference type="EMBL" id="MN740804">
    <property type="protein sequence ID" value="QHS82642.1"/>
    <property type="molecule type" value="Genomic_DNA"/>
</dbReference>
<reference evidence="2" key="1">
    <citation type="journal article" date="2020" name="Nature">
        <title>Giant virus diversity and host interactions through global metagenomics.</title>
        <authorList>
            <person name="Schulz F."/>
            <person name="Roux S."/>
            <person name="Paez-Espino D."/>
            <person name="Jungbluth S."/>
            <person name="Walsh D.A."/>
            <person name="Denef V.J."/>
            <person name="McMahon K.D."/>
            <person name="Konstantinidis K.T."/>
            <person name="Eloe-Fadrosh E.A."/>
            <person name="Kyrpides N.C."/>
            <person name="Woyke T."/>
        </authorList>
    </citation>
    <scope>NUCLEOTIDE SEQUENCE</scope>
    <source>
        <strain evidence="2">GVMAG-S-1101171-111</strain>
    </source>
</reference>
<dbReference type="AlphaFoldDB" id="A0A6C0ASB2"/>
<accession>A0A6C0ASB2</accession>
<evidence type="ECO:0000313" key="2">
    <source>
        <dbReference type="EMBL" id="QHS82642.1"/>
    </source>
</evidence>
<feature type="region of interest" description="Disordered" evidence="1">
    <location>
        <begin position="385"/>
        <end position="450"/>
    </location>
</feature>
<protein>
    <submittedName>
        <fullName evidence="2">Uncharacterized protein</fullName>
    </submittedName>
</protein>
<name>A0A6C0ASB2_9ZZZZ</name>